<evidence type="ECO:0000313" key="2">
    <source>
        <dbReference type="EMBL" id="PWQ95544.1"/>
    </source>
</evidence>
<accession>A0A317CAA6</accession>
<proteinExistence type="predicted"/>
<comment type="caution">
    <text evidence="2">The sequence shown here is derived from an EMBL/GenBank/DDBJ whole genome shotgun (WGS) entry which is preliminary data.</text>
</comment>
<keyword evidence="3" id="KW-1185">Reference proteome</keyword>
<sequence length="118" mass="12562">MKTLPKLIATSLLVMGATAANADYYEAITSEKIQTGVTESRSEAYKAGWDKLSSLESASPYTLSSELGLVHPEINESTINIDDGAYITVESQVRANGELGYIGVVNAGVSYEVNKLGN</sequence>
<dbReference type="Pfam" id="PF11777">
    <property type="entry name" value="DUF3316"/>
    <property type="match status" value="1"/>
</dbReference>
<feature type="signal peptide" evidence="1">
    <location>
        <begin position="1"/>
        <end position="22"/>
    </location>
</feature>
<evidence type="ECO:0000256" key="1">
    <source>
        <dbReference type="SAM" id="SignalP"/>
    </source>
</evidence>
<feature type="chain" id="PRO_5016278299" evidence="1">
    <location>
        <begin position="23"/>
        <end position="118"/>
    </location>
</feature>
<dbReference type="EMBL" id="QGKL01000033">
    <property type="protein sequence ID" value="PWQ95544.1"/>
    <property type="molecule type" value="Genomic_DNA"/>
</dbReference>
<reference evidence="2 3" key="1">
    <citation type="submission" date="2018-05" db="EMBL/GenBank/DDBJ databases">
        <title>Leucothrix arctica sp. nov., isolated from Arctic seawater.</title>
        <authorList>
            <person name="Choi A."/>
            <person name="Baek K."/>
        </authorList>
    </citation>
    <scope>NUCLEOTIDE SEQUENCE [LARGE SCALE GENOMIC DNA]</scope>
    <source>
        <strain evidence="2 3">IMCC9719</strain>
    </source>
</reference>
<keyword evidence="1" id="KW-0732">Signal</keyword>
<dbReference type="RefSeq" id="WP_109823723.1">
    <property type="nucleotide sequence ID" value="NZ_QGKL01000033.1"/>
</dbReference>
<organism evidence="2 3">
    <name type="scientific">Leucothrix arctica</name>
    <dbReference type="NCBI Taxonomy" id="1481894"/>
    <lineage>
        <taxon>Bacteria</taxon>
        <taxon>Pseudomonadati</taxon>
        <taxon>Pseudomonadota</taxon>
        <taxon>Gammaproteobacteria</taxon>
        <taxon>Thiotrichales</taxon>
        <taxon>Thiotrichaceae</taxon>
        <taxon>Leucothrix</taxon>
    </lineage>
</organism>
<protein>
    <submittedName>
        <fullName evidence="2">Uncharacterized protein</fullName>
    </submittedName>
</protein>
<dbReference type="InterPro" id="IPR016879">
    <property type="entry name" value="UCP028299"/>
</dbReference>
<dbReference type="Proteomes" id="UP000245506">
    <property type="component" value="Unassembled WGS sequence"/>
</dbReference>
<evidence type="ECO:0000313" key="3">
    <source>
        <dbReference type="Proteomes" id="UP000245506"/>
    </source>
</evidence>
<gene>
    <name evidence="2" type="ORF">DKT75_12230</name>
</gene>
<dbReference type="AlphaFoldDB" id="A0A317CAA6"/>
<dbReference type="OrthoDB" id="5629118at2"/>
<name>A0A317CAA6_9GAMM</name>
<dbReference type="PIRSF" id="PIRSF028299">
    <property type="entry name" value="UCP028299"/>
    <property type="match status" value="1"/>
</dbReference>